<dbReference type="EMBL" id="AAHWTY010000294">
    <property type="protein sequence ID" value="ECB1916319.1"/>
    <property type="molecule type" value="Genomic_DNA"/>
</dbReference>
<evidence type="ECO:0000313" key="2">
    <source>
        <dbReference type="EMBL" id="ECB1916319.1"/>
    </source>
</evidence>
<proteinExistence type="predicted"/>
<sequence>MTTVFNPELPLPPDETLITATPVEDEDRPDFWP</sequence>
<reference evidence="2" key="1">
    <citation type="submission" date="2019-01" db="EMBL/GenBank/DDBJ databases">
        <authorList>
            <person name="Ashton P.M."/>
            <person name="Dallman T."/>
            <person name="Nair S."/>
            <person name="De Pinna E."/>
            <person name="Peters T."/>
            <person name="Grant K."/>
        </authorList>
    </citation>
    <scope>NUCLEOTIDE SEQUENCE</scope>
    <source>
        <strain evidence="2">500372</strain>
    </source>
</reference>
<name>A0A5X8Y571_SALNE</name>
<dbReference type="AlphaFoldDB" id="A0A5X8Y571"/>
<accession>A0A5X8Y571</accession>
<comment type="caution">
    <text evidence="2">The sequence shown here is derived from an EMBL/GenBank/DDBJ whole genome shotgun (WGS) entry which is preliminary data.</text>
</comment>
<feature type="region of interest" description="Disordered" evidence="1">
    <location>
        <begin position="1"/>
        <end position="33"/>
    </location>
</feature>
<feature type="non-terminal residue" evidence="2">
    <location>
        <position position="33"/>
    </location>
</feature>
<organism evidence="2">
    <name type="scientific">Salmonella newport</name>
    <dbReference type="NCBI Taxonomy" id="108619"/>
    <lineage>
        <taxon>Bacteria</taxon>
        <taxon>Pseudomonadati</taxon>
        <taxon>Pseudomonadota</taxon>
        <taxon>Gammaproteobacteria</taxon>
        <taxon>Enterobacterales</taxon>
        <taxon>Enterobacteriaceae</taxon>
        <taxon>Salmonella</taxon>
    </lineage>
</organism>
<feature type="compositionally biased region" description="Acidic residues" evidence="1">
    <location>
        <begin position="23"/>
        <end position="33"/>
    </location>
</feature>
<gene>
    <name evidence="2" type="ORF">EVG73_29095</name>
</gene>
<evidence type="ECO:0000256" key="1">
    <source>
        <dbReference type="SAM" id="MobiDB-lite"/>
    </source>
</evidence>
<protein>
    <submittedName>
        <fullName evidence="2">Antirestriction protein</fullName>
    </submittedName>
</protein>